<keyword evidence="2" id="KW-0863">Zinc-finger</keyword>
<dbReference type="Pfam" id="PF04500">
    <property type="entry name" value="FLYWCH"/>
    <property type="match status" value="1"/>
</dbReference>
<accession>A0A815Z2U0</accession>
<dbReference type="Pfam" id="PF10551">
    <property type="entry name" value="MULE"/>
    <property type="match status" value="1"/>
</dbReference>
<sequence length="490" mass="57081">MTTAASSSLDGKQPSSTVISFIQSQKRKPLLVSDKYLFKLNKSTTTTKYWICTLTECSAKIHSNTNDHFIKMIGEHRHSAKSEMIDVREFRENVKQRAIHETTPIPRIYDEECAKAILSTAAIAILPSEREINSAFNKARRGLMPTIPTTQLFDIPDPYTKTLKNNDFLVVDKMITRRQRMILFSSPEQLKCSLQQKRFSWTELFHLVQKYSIRFIQYILSNTNNVMFGLLPNKLKSTYQFLFFELNAIAVQMKLDFTLKLVMIDFEPALIGVLKAEFSTAKHSSCYFHFTQAVYRNIQQLKLSSSYNNDDAVKHLCRQLMALPLLPEPVIEYTYDELVSNLSTTMRTAMNDLLIYFQEQWFVNVSTSQWCVHGFAMRTNNNTEGKHFILSPLQFHTFMFYVAFHGRFNRRVQVTHPNIWSFIKFLQGEECRFHHIYTQFTAGLGARTKQAQTISIQRRIDNLDKRYYDGLINVIEYLDGLSFTVVKRKK</sequence>
<feature type="domain" description="MULE transposase" evidence="5">
    <location>
        <begin position="222"/>
        <end position="292"/>
    </location>
</feature>
<comment type="caution">
    <text evidence="6">The sequence shown here is derived from an EMBL/GenBank/DDBJ whole genome shotgun (WGS) entry which is preliminary data.</text>
</comment>
<evidence type="ECO:0000313" key="6">
    <source>
        <dbReference type="EMBL" id="CAF1577389.1"/>
    </source>
</evidence>
<evidence type="ECO:0000256" key="1">
    <source>
        <dbReference type="ARBA" id="ARBA00022723"/>
    </source>
</evidence>
<evidence type="ECO:0000256" key="2">
    <source>
        <dbReference type="ARBA" id="ARBA00022771"/>
    </source>
</evidence>
<dbReference type="InterPro" id="IPR018289">
    <property type="entry name" value="MULE_transposase_dom"/>
</dbReference>
<dbReference type="InterPro" id="IPR007588">
    <property type="entry name" value="Znf_FLYWCH"/>
</dbReference>
<keyword evidence="1" id="KW-0479">Metal-binding</keyword>
<protein>
    <recommendedName>
        <fullName evidence="8">MULE transposase domain-containing protein</fullName>
    </recommendedName>
</protein>
<dbReference type="AlphaFoldDB" id="A0A815Z2U0"/>
<dbReference type="Proteomes" id="UP000663855">
    <property type="component" value="Unassembled WGS sequence"/>
</dbReference>
<evidence type="ECO:0000259" key="4">
    <source>
        <dbReference type="Pfam" id="PF04500"/>
    </source>
</evidence>
<evidence type="ECO:0000256" key="3">
    <source>
        <dbReference type="ARBA" id="ARBA00022833"/>
    </source>
</evidence>
<gene>
    <name evidence="6" type="ORF">CJN711_LOCUS32607</name>
</gene>
<keyword evidence="3" id="KW-0862">Zinc</keyword>
<dbReference type="GO" id="GO:0008270">
    <property type="term" value="F:zinc ion binding"/>
    <property type="evidence" value="ECO:0007669"/>
    <property type="project" value="UniProtKB-KW"/>
</dbReference>
<reference evidence="6" key="1">
    <citation type="submission" date="2021-02" db="EMBL/GenBank/DDBJ databases">
        <authorList>
            <person name="Nowell W R."/>
        </authorList>
    </citation>
    <scope>NUCLEOTIDE SEQUENCE</scope>
</reference>
<dbReference type="Gene3D" id="2.20.25.240">
    <property type="match status" value="1"/>
</dbReference>
<proteinExistence type="predicted"/>
<feature type="domain" description="FLYWCH-type" evidence="4">
    <location>
        <begin position="21"/>
        <end position="78"/>
    </location>
</feature>
<evidence type="ECO:0008006" key="8">
    <source>
        <dbReference type="Google" id="ProtNLM"/>
    </source>
</evidence>
<name>A0A815Z2U0_9BILA</name>
<evidence type="ECO:0000313" key="7">
    <source>
        <dbReference type="Proteomes" id="UP000663855"/>
    </source>
</evidence>
<dbReference type="EMBL" id="CAJNOV010015616">
    <property type="protein sequence ID" value="CAF1577389.1"/>
    <property type="molecule type" value="Genomic_DNA"/>
</dbReference>
<evidence type="ECO:0000259" key="5">
    <source>
        <dbReference type="Pfam" id="PF10551"/>
    </source>
</evidence>
<organism evidence="6 7">
    <name type="scientific">Rotaria magnacalcarata</name>
    <dbReference type="NCBI Taxonomy" id="392030"/>
    <lineage>
        <taxon>Eukaryota</taxon>
        <taxon>Metazoa</taxon>
        <taxon>Spiralia</taxon>
        <taxon>Gnathifera</taxon>
        <taxon>Rotifera</taxon>
        <taxon>Eurotatoria</taxon>
        <taxon>Bdelloidea</taxon>
        <taxon>Philodinida</taxon>
        <taxon>Philodinidae</taxon>
        <taxon>Rotaria</taxon>
    </lineage>
</organism>